<evidence type="ECO:0000259" key="3">
    <source>
        <dbReference type="Pfam" id="PF17836"/>
    </source>
</evidence>
<dbReference type="SUPFAM" id="SSF51161">
    <property type="entry name" value="Trimeric LpxA-like enzymes"/>
    <property type="match status" value="1"/>
</dbReference>
<dbReference type="InterPro" id="IPR011004">
    <property type="entry name" value="Trimer_LpxA-like_sf"/>
</dbReference>
<dbReference type="InterPro" id="IPR001451">
    <property type="entry name" value="Hexapep"/>
</dbReference>
<dbReference type="Proteomes" id="UP001156102">
    <property type="component" value="Unassembled WGS sequence"/>
</dbReference>
<dbReference type="Pfam" id="PF00132">
    <property type="entry name" value="Hexapep"/>
    <property type="match status" value="1"/>
</dbReference>
<dbReference type="PANTHER" id="PTHR43300">
    <property type="entry name" value="ACETYLTRANSFERASE"/>
    <property type="match status" value="1"/>
</dbReference>
<dbReference type="RefSeq" id="WP_254757754.1">
    <property type="nucleotide sequence ID" value="NZ_JANCLT010000002.1"/>
</dbReference>
<dbReference type="PANTHER" id="PTHR43300:SF7">
    <property type="entry name" value="UDP-N-ACETYLBACILLOSAMINE N-ACETYLTRANSFERASE"/>
    <property type="match status" value="1"/>
</dbReference>
<dbReference type="InterPro" id="IPR050179">
    <property type="entry name" value="Trans_hexapeptide_repeat"/>
</dbReference>
<protein>
    <submittedName>
        <fullName evidence="4">Acetyltransferase</fullName>
    </submittedName>
</protein>
<proteinExistence type="predicted"/>
<sequence length="206" mass="21505">MKEKLLIIGAGGHGRVVANIALSMERWKTISFLDDSEKLKGFVGINVIGKISNIHKYVEDYDIFVGIGSSSIREELQKSAQMHGAHIPTLIHSSAIIGEQVNIGAGTVVMAGTIINCCTTIGEGCIINTGSTVGHDGVIGDYVHVSSGVNLAGTVKIGNNSWIGIGSVVSNNIKIINNCKIGAGAVVVKDINIPGTYIGVPARKIS</sequence>
<evidence type="ECO:0000313" key="4">
    <source>
        <dbReference type="EMBL" id="MCP8967840.1"/>
    </source>
</evidence>
<dbReference type="InterPro" id="IPR041561">
    <property type="entry name" value="PglD_N"/>
</dbReference>
<feature type="binding site" evidence="2">
    <location>
        <position position="68"/>
    </location>
    <ligand>
        <name>substrate</name>
    </ligand>
</feature>
<dbReference type="NCBIfam" id="TIGR03570">
    <property type="entry name" value="NeuD_NnaD"/>
    <property type="match status" value="1"/>
</dbReference>
<comment type="caution">
    <text evidence="4">The sequence shown here is derived from an EMBL/GenBank/DDBJ whole genome shotgun (WGS) entry which is preliminary data.</text>
</comment>
<evidence type="ECO:0000256" key="1">
    <source>
        <dbReference type="PIRSR" id="PIRSR620019-1"/>
    </source>
</evidence>
<organism evidence="4 5">
    <name type="scientific">Ectobacillus ponti</name>
    <dbReference type="NCBI Taxonomy" id="2961894"/>
    <lineage>
        <taxon>Bacteria</taxon>
        <taxon>Bacillati</taxon>
        <taxon>Bacillota</taxon>
        <taxon>Bacilli</taxon>
        <taxon>Bacillales</taxon>
        <taxon>Bacillaceae</taxon>
        <taxon>Ectobacillus</taxon>
    </lineage>
</organism>
<dbReference type="Gene3D" id="3.40.50.20">
    <property type="match status" value="1"/>
</dbReference>
<feature type="binding site" evidence="2">
    <location>
        <position position="144"/>
    </location>
    <ligand>
        <name>acetyl-CoA</name>
        <dbReference type="ChEBI" id="CHEBI:57288"/>
    </ligand>
</feature>
<dbReference type="EMBL" id="JANCLT010000002">
    <property type="protein sequence ID" value="MCP8967840.1"/>
    <property type="molecule type" value="Genomic_DNA"/>
</dbReference>
<evidence type="ECO:0000313" key="5">
    <source>
        <dbReference type="Proteomes" id="UP001156102"/>
    </source>
</evidence>
<gene>
    <name evidence="4" type="ORF">NK662_04715</name>
</gene>
<accession>A0AA42BNC5</accession>
<feature type="binding site" evidence="2">
    <location>
        <position position="165"/>
    </location>
    <ligand>
        <name>acetyl-CoA</name>
        <dbReference type="ChEBI" id="CHEBI:57288"/>
    </ligand>
</feature>
<reference evidence="4" key="1">
    <citation type="submission" date="2022-07" db="EMBL/GenBank/DDBJ databases">
        <authorList>
            <person name="Li W.-J."/>
            <person name="Deng Q.-Q."/>
        </authorList>
    </citation>
    <scope>NUCLEOTIDE SEQUENCE</scope>
    <source>
        <strain evidence="4">SYSU M60031</strain>
    </source>
</reference>
<dbReference type="Pfam" id="PF17836">
    <property type="entry name" value="PglD_N"/>
    <property type="match status" value="1"/>
</dbReference>
<feature type="active site" description="Proton acceptor" evidence="1">
    <location>
        <position position="135"/>
    </location>
</feature>
<feature type="site" description="Increases basicity of active site His" evidence="1">
    <location>
        <position position="136"/>
    </location>
</feature>
<name>A0AA42BNC5_9BACI</name>
<feature type="domain" description="PglD N-terminal" evidence="3">
    <location>
        <begin position="4"/>
        <end position="78"/>
    </location>
</feature>
<dbReference type="AlphaFoldDB" id="A0AA42BNC5"/>
<evidence type="ECO:0000256" key="2">
    <source>
        <dbReference type="PIRSR" id="PIRSR620019-2"/>
    </source>
</evidence>
<keyword evidence="5" id="KW-1185">Reference proteome</keyword>
<dbReference type="CDD" id="cd03360">
    <property type="entry name" value="LbH_AT_putative"/>
    <property type="match status" value="1"/>
</dbReference>
<dbReference type="Gene3D" id="2.160.10.10">
    <property type="entry name" value="Hexapeptide repeat proteins"/>
    <property type="match status" value="1"/>
</dbReference>
<dbReference type="InterPro" id="IPR020019">
    <property type="entry name" value="AcTrfase_PglD-like"/>
</dbReference>